<name>A0A1H8F750_9PROT</name>
<accession>A0A1H8F750</accession>
<feature type="transmembrane region" description="Helical" evidence="1">
    <location>
        <begin position="67"/>
        <end position="90"/>
    </location>
</feature>
<organism evidence="2 3">
    <name type="scientific">Nitrosomonas marina</name>
    <dbReference type="NCBI Taxonomy" id="917"/>
    <lineage>
        <taxon>Bacteria</taxon>
        <taxon>Pseudomonadati</taxon>
        <taxon>Pseudomonadota</taxon>
        <taxon>Betaproteobacteria</taxon>
        <taxon>Nitrosomonadales</taxon>
        <taxon>Nitrosomonadaceae</taxon>
        <taxon>Nitrosomonas</taxon>
    </lineage>
</organism>
<sequence length="126" mass="13666">MKTLFKMALSLLLSGLTGFYIQTVLLITTDLSGWESLVLSLSCAAWVGWHSWKLLAGAQIRVSSAILTGALIFGAFAFIFSFFGTMLILADSRETAFTGIIIISFLGLLLGAASGYFFANNQKKRN</sequence>
<evidence type="ECO:0000256" key="1">
    <source>
        <dbReference type="SAM" id="Phobius"/>
    </source>
</evidence>
<protein>
    <submittedName>
        <fullName evidence="2">Uncharacterized protein</fullName>
    </submittedName>
</protein>
<dbReference type="RefSeq" id="WP_090631963.1">
    <property type="nucleotide sequence ID" value="NZ_FOCP01000012.1"/>
</dbReference>
<reference evidence="2 3" key="1">
    <citation type="submission" date="2016-10" db="EMBL/GenBank/DDBJ databases">
        <authorList>
            <person name="de Groot N.N."/>
        </authorList>
    </citation>
    <scope>NUCLEOTIDE SEQUENCE [LARGE SCALE GENOMIC DNA]</scope>
    <source>
        <strain evidence="2 3">Nm22</strain>
    </source>
</reference>
<keyword evidence="1" id="KW-0812">Transmembrane</keyword>
<keyword evidence="1" id="KW-1133">Transmembrane helix</keyword>
<feature type="transmembrane region" description="Helical" evidence="1">
    <location>
        <begin position="36"/>
        <end position="55"/>
    </location>
</feature>
<dbReference type="Proteomes" id="UP000199459">
    <property type="component" value="Unassembled WGS sequence"/>
</dbReference>
<dbReference type="EMBL" id="FOCP01000012">
    <property type="protein sequence ID" value="SEN27542.1"/>
    <property type="molecule type" value="Genomic_DNA"/>
</dbReference>
<gene>
    <name evidence="2" type="ORF">SAMN05216325_11228</name>
</gene>
<dbReference type="OrthoDB" id="8548193at2"/>
<feature type="transmembrane region" description="Helical" evidence="1">
    <location>
        <begin position="96"/>
        <end position="119"/>
    </location>
</feature>
<proteinExistence type="predicted"/>
<evidence type="ECO:0000313" key="2">
    <source>
        <dbReference type="EMBL" id="SEN27542.1"/>
    </source>
</evidence>
<evidence type="ECO:0000313" key="3">
    <source>
        <dbReference type="Proteomes" id="UP000199459"/>
    </source>
</evidence>
<dbReference type="AlphaFoldDB" id="A0A1H8F750"/>
<keyword evidence="1" id="KW-0472">Membrane</keyword>